<keyword evidence="8" id="KW-1133">Transmembrane helix</keyword>
<dbReference type="RefSeq" id="WP_379915698.1">
    <property type="nucleotide sequence ID" value="NZ_JBHUDD010000058.1"/>
</dbReference>
<evidence type="ECO:0000256" key="8">
    <source>
        <dbReference type="SAM" id="Phobius"/>
    </source>
</evidence>
<keyword evidence="14" id="KW-1185">Reference proteome</keyword>
<organism evidence="13 14">
    <name type="scientific">Lacimonas salitolerans</name>
    <dbReference type="NCBI Taxonomy" id="1323750"/>
    <lineage>
        <taxon>Bacteria</taxon>
        <taxon>Pseudomonadati</taxon>
        <taxon>Pseudomonadota</taxon>
        <taxon>Alphaproteobacteria</taxon>
        <taxon>Rhodobacterales</taxon>
        <taxon>Paracoccaceae</taxon>
        <taxon>Lacimonas</taxon>
    </lineage>
</organism>
<dbReference type="InterPro" id="IPR003661">
    <property type="entry name" value="HisK_dim/P_dom"/>
</dbReference>
<evidence type="ECO:0000256" key="1">
    <source>
        <dbReference type="ARBA" id="ARBA00000085"/>
    </source>
</evidence>
<keyword evidence="8" id="KW-0472">Membrane</keyword>
<dbReference type="SMART" id="SM00091">
    <property type="entry name" value="PAS"/>
    <property type="match status" value="1"/>
</dbReference>
<feature type="modified residue" description="4-aspartylphosphate" evidence="6">
    <location>
        <position position="504"/>
    </location>
</feature>
<feature type="domain" description="PAS" evidence="11">
    <location>
        <begin position="65"/>
        <end position="119"/>
    </location>
</feature>
<keyword evidence="8" id="KW-0812">Transmembrane</keyword>
<dbReference type="InterPro" id="IPR000014">
    <property type="entry name" value="PAS"/>
</dbReference>
<keyword evidence="5" id="KW-0418">Kinase</keyword>
<name>A0ABW4EIH4_9RHOB</name>
<dbReference type="SUPFAM" id="SSF47226">
    <property type="entry name" value="Histidine-containing phosphotransfer domain, HPT domain"/>
    <property type="match status" value="1"/>
</dbReference>
<dbReference type="Pfam" id="PF00072">
    <property type="entry name" value="Response_reg"/>
    <property type="match status" value="1"/>
</dbReference>
<dbReference type="InterPro" id="IPR005467">
    <property type="entry name" value="His_kinase_dom"/>
</dbReference>
<dbReference type="GO" id="GO:0005524">
    <property type="term" value="F:ATP binding"/>
    <property type="evidence" value="ECO:0007669"/>
    <property type="project" value="UniProtKB-KW"/>
</dbReference>
<dbReference type="EC" id="2.7.13.3" evidence="2"/>
<keyword evidence="7" id="KW-0175">Coiled coil</keyword>
<dbReference type="InterPro" id="IPR011006">
    <property type="entry name" value="CheY-like_superfamily"/>
</dbReference>
<evidence type="ECO:0000313" key="14">
    <source>
        <dbReference type="Proteomes" id="UP001597186"/>
    </source>
</evidence>
<dbReference type="InterPro" id="IPR001789">
    <property type="entry name" value="Sig_transdc_resp-reg_receiver"/>
</dbReference>
<dbReference type="SMART" id="SM00387">
    <property type="entry name" value="HATPase_c"/>
    <property type="match status" value="1"/>
</dbReference>
<evidence type="ECO:0000259" key="9">
    <source>
        <dbReference type="PROSITE" id="PS50109"/>
    </source>
</evidence>
<dbReference type="CDD" id="cd00130">
    <property type="entry name" value="PAS"/>
    <property type="match status" value="1"/>
</dbReference>
<evidence type="ECO:0000259" key="12">
    <source>
        <dbReference type="PROSITE" id="PS50113"/>
    </source>
</evidence>
<dbReference type="SUPFAM" id="SSF55785">
    <property type="entry name" value="PYP-like sensor domain (PAS domain)"/>
    <property type="match status" value="1"/>
</dbReference>
<evidence type="ECO:0000256" key="7">
    <source>
        <dbReference type="SAM" id="Coils"/>
    </source>
</evidence>
<dbReference type="Gene3D" id="3.30.450.20">
    <property type="entry name" value="PAS domain"/>
    <property type="match status" value="1"/>
</dbReference>
<evidence type="ECO:0000256" key="6">
    <source>
        <dbReference type="PROSITE-ProRule" id="PRU00169"/>
    </source>
</evidence>
<dbReference type="EMBL" id="JBHUDD010000058">
    <property type="protein sequence ID" value="MFD1509986.1"/>
    <property type="molecule type" value="Genomic_DNA"/>
</dbReference>
<feature type="domain" description="Histidine kinase" evidence="9">
    <location>
        <begin position="213"/>
        <end position="433"/>
    </location>
</feature>
<dbReference type="PROSITE" id="PS50110">
    <property type="entry name" value="RESPONSE_REGULATORY"/>
    <property type="match status" value="1"/>
</dbReference>
<dbReference type="InterPro" id="IPR000700">
    <property type="entry name" value="PAS-assoc_C"/>
</dbReference>
<feature type="domain" description="PAC" evidence="12">
    <location>
        <begin position="142"/>
        <end position="195"/>
    </location>
</feature>
<dbReference type="CDD" id="cd17546">
    <property type="entry name" value="REC_hyHK_CKI1_RcsC-like"/>
    <property type="match status" value="1"/>
</dbReference>
<dbReference type="InterPro" id="IPR035965">
    <property type="entry name" value="PAS-like_dom_sf"/>
</dbReference>
<dbReference type="PROSITE" id="PS50112">
    <property type="entry name" value="PAS"/>
    <property type="match status" value="1"/>
</dbReference>
<keyword evidence="4" id="KW-0808">Transferase</keyword>
<accession>A0ABW4EIH4</accession>
<evidence type="ECO:0000256" key="2">
    <source>
        <dbReference type="ARBA" id="ARBA00012438"/>
    </source>
</evidence>
<dbReference type="SUPFAM" id="SSF52172">
    <property type="entry name" value="CheY-like"/>
    <property type="match status" value="1"/>
</dbReference>
<dbReference type="SMART" id="SM00388">
    <property type="entry name" value="HisKA"/>
    <property type="match status" value="1"/>
</dbReference>
<dbReference type="Pfam" id="PF13426">
    <property type="entry name" value="PAS_9"/>
    <property type="match status" value="1"/>
</dbReference>
<dbReference type="Gene3D" id="1.10.287.130">
    <property type="match status" value="1"/>
</dbReference>
<dbReference type="Proteomes" id="UP001597186">
    <property type="component" value="Unassembled WGS sequence"/>
</dbReference>
<evidence type="ECO:0000256" key="5">
    <source>
        <dbReference type="ARBA" id="ARBA00022777"/>
    </source>
</evidence>
<feature type="domain" description="Response regulatory" evidence="10">
    <location>
        <begin position="455"/>
        <end position="576"/>
    </location>
</feature>
<keyword evidence="3 6" id="KW-0597">Phosphoprotein</keyword>
<protein>
    <recommendedName>
        <fullName evidence="2">histidine kinase</fullName>
        <ecNumber evidence="2">2.7.13.3</ecNumber>
    </recommendedName>
</protein>
<dbReference type="PRINTS" id="PR00344">
    <property type="entry name" value="BCTRLSENSOR"/>
</dbReference>
<feature type="transmembrane region" description="Helical" evidence="8">
    <location>
        <begin position="29"/>
        <end position="49"/>
    </location>
</feature>
<dbReference type="InterPro" id="IPR003594">
    <property type="entry name" value="HATPase_dom"/>
</dbReference>
<dbReference type="InterPro" id="IPR004358">
    <property type="entry name" value="Sig_transdc_His_kin-like_C"/>
</dbReference>
<keyword evidence="13" id="KW-0547">Nucleotide-binding</keyword>
<dbReference type="Gene3D" id="3.30.565.10">
    <property type="entry name" value="Histidine kinase-like ATPase, C-terminal domain"/>
    <property type="match status" value="1"/>
</dbReference>
<keyword evidence="13" id="KW-0067">ATP-binding</keyword>
<dbReference type="PROSITE" id="PS50109">
    <property type="entry name" value="HIS_KIN"/>
    <property type="match status" value="1"/>
</dbReference>
<sequence length="714" mass="78002">MRQITVLALKYITTASSDRFDSNMSMARSFAFVAVFMVVVLGIIIAIAGKLASDLAQRTRGLSRMSTTLKRTFNAAQDAIVLMDANGKITSCNRAAQDLFGRDRDQMVGREACRSLVLPRFADKFRQEFGSLDEPDRTSLLNRGPMRILCNRENGSEFIAEVVSVPEIDGQGKPIVISFFRDVSKQAQTEQLLRNAKLEAERLARNKERFLAVVSHELRTPLHGITAALELMSNPQSRNEELQDLVSTAQVSATSAREILDEVLEATEVNLGKNLKGLDAFDPSALVSEIITQVQPVATLKSTTVTFENSWSGASQILVNRKAFRYALINLVRNATKFTENGTVEVRMCESPTQPGQMRIEVEDTGIGISQHDQQRIFEDFETAEQGPASDISGTGLGLGIFKRAVEALGGRIGVQSSEGWGSLFWFEFPYLQAPDSKSDQFWSHEPAPILHRYKVLVVDDNSINRLVISKMLGNLGQDVELAENGPMAIDLASRTRFDIVLMDLNMPGMNGRECATRLRQTGLSQSARIVAVTANVGTAGTEAGCDERLDQFGFETMLLKPFSLQDLRAVLGPVSSNTAQPDPDTQVQAGLAKGTAHASDHFVLTNLQDLNGMIGTEKTRRIVTRTIEDAQAALCAVKEAELPAAEVADLVHSAIGSLGMIGAQRLHDAFRTLEDALRLEDADSVEISVPRIEIELSQCQSALEGLLSDALSA</sequence>
<evidence type="ECO:0000256" key="3">
    <source>
        <dbReference type="ARBA" id="ARBA00022553"/>
    </source>
</evidence>
<comment type="catalytic activity">
    <reaction evidence="1">
        <text>ATP + protein L-histidine = ADP + protein N-phospho-L-histidine.</text>
        <dbReference type="EC" id="2.7.13.3"/>
    </reaction>
</comment>
<comment type="caution">
    <text evidence="13">The sequence shown here is derived from an EMBL/GenBank/DDBJ whole genome shotgun (WGS) entry which is preliminary data.</text>
</comment>
<dbReference type="InterPro" id="IPR036890">
    <property type="entry name" value="HATPase_C_sf"/>
</dbReference>
<dbReference type="PROSITE" id="PS50113">
    <property type="entry name" value="PAC"/>
    <property type="match status" value="1"/>
</dbReference>
<proteinExistence type="predicted"/>
<dbReference type="SUPFAM" id="SSF55874">
    <property type="entry name" value="ATPase domain of HSP90 chaperone/DNA topoisomerase II/histidine kinase"/>
    <property type="match status" value="1"/>
</dbReference>
<evidence type="ECO:0000259" key="10">
    <source>
        <dbReference type="PROSITE" id="PS50110"/>
    </source>
</evidence>
<dbReference type="PANTHER" id="PTHR43047">
    <property type="entry name" value="TWO-COMPONENT HISTIDINE PROTEIN KINASE"/>
    <property type="match status" value="1"/>
</dbReference>
<dbReference type="NCBIfam" id="TIGR00229">
    <property type="entry name" value="sensory_box"/>
    <property type="match status" value="1"/>
</dbReference>
<dbReference type="SMART" id="SM00448">
    <property type="entry name" value="REC"/>
    <property type="match status" value="1"/>
</dbReference>
<dbReference type="Gene3D" id="1.20.120.160">
    <property type="entry name" value="HPT domain"/>
    <property type="match status" value="1"/>
</dbReference>
<feature type="coiled-coil region" evidence="7">
    <location>
        <begin position="186"/>
        <end position="213"/>
    </location>
</feature>
<dbReference type="Pfam" id="PF02518">
    <property type="entry name" value="HATPase_c"/>
    <property type="match status" value="1"/>
</dbReference>
<evidence type="ECO:0000256" key="4">
    <source>
        <dbReference type="ARBA" id="ARBA00022679"/>
    </source>
</evidence>
<dbReference type="Gene3D" id="3.40.50.2300">
    <property type="match status" value="1"/>
</dbReference>
<evidence type="ECO:0000313" key="13">
    <source>
        <dbReference type="EMBL" id="MFD1509986.1"/>
    </source>
</evidence>
<evidence type="ECO:0000259" key="11">
    <source>
        <dbReference type="PROSITE" id="PS50112"/>
    </source>
</evidence>
<dbReference type="InterPro" id="IPR036097">
    <property type="entry name" value="HisK_dim/P_sf"/>
</dbReference>
<dbReference type="Pfam" id="PF00512">
    <property type="entry name" value="HisKA"/>
    <property type="match status" value="1"/>
</dbReference>
<gene>
    <name evidence="13" type="ORF">ACFTOW_11290</name>
</gene>
<dbReference type="SUPFAM" id="SSF47384">
    <property type="entry name" value="Homodimeric domain of signal transducing histidine kinase"/>
    <property type="match status" value="1"/>
</dbReference>
<dbReference type="CDD" id="cd00082">
    <property type="entry name" value="HisKA"/>
    <property type="match status" value="1"/>
</dbReference>
<reference evidence="14" key="1">
    <citation type="journal article" date="2019" name="Int. J. Syst. Evol. Microbiol.">
        <title>The Global Catalogue of Microorganisms (GCM) 10K type strain sequencing project: providing services to taxonomists for standard genome sequencing and annotation.</title>
        <authorList>
            <consortium name="The Broad Institute Genomics Platform"/>
            <consortium name="The Broad Institute Genome Sequencing Center for Infectious Disease"/>
            <person name="Wu L."/>
            <person name="Ma J."/>
        </authorList>
    </citation>
    <scope>NUCLEOTIDE SEQUENCE [LARGE SCALE GENOMIC DNA]</scope>
    <source>
        <strain evidence="14">CGMCC 1.12477</strain>
    </source>
</reference>
<dbReference type="InterPro" id="IPR036641">
    <property type="entry name" value="HPT_dom_sf"/>
</dbReference>